<proteinExistence type="predicted"/>
<evidence type="ECO:0000313" key="3">
    <source>
        <dbReference type="Proteomes" id="UP000183642"/>
    </source>
</evidence>
<dbReference type="EMBL" id="FOWE01000008">
    <property type="protein sequence ID" value="SFO42460.1"/>
    <property type="molecule type" value="Genomic_DNA"/>
</dbReference>
<dbReference type="GO" id="GO:0004519">
    <property type="term" value="F:endonuclease activity"/>
    <property type="evidence" value="ECO:0007669"/>
    <property type="project" value="UniProtKB-KW"/>
</dbReference>
<gene>
    <name evidence="2" type="ORF">SAMN05660359_03356</name>
</gene>
<feature type="domain" description="HNH nuclease" evidence="1">
    <location>
        <begin position="201"/>
        <end position="250"/>
    </location>
</feature>
<evidence type="ECO:0000259" key="1">
    <source>
        <dbReference type="Pfam" id="PF13391"/>
    </source>
</evidence>
<dbReference type="AlphaFoldDB" id="A0A1I5H2W9"/>
<dbReference type="InterPro" id="IPR003615">
    <property type="entry name" value="HNH_nuc"/>
</dbReference>
<sequence>MQSAGVSDAVPEEHVRAAALQWLTEVTFDGTVTVTRDQLTNDFSVEGVRFPLVDAGRGIRRPRGWSTALSILTAVPKGSRGPVYDDAEGPDGYHRYKLRRDARGAAENDGLRAAMAKQTPLIWFYGLAPSVYQAIFPVYLMAEEHELSQFVMAVTEEQRRLWPTESRFEEALRRYLLTTTRRRLHQPVFAYQVMQAYSTRCAVCSLGHRELLDAAHITPDADEAGAAVVTNGLALCKIHHAAYDRHILGIRPDYTVEIHHRLLEEIDGPMLRHGLQDHHGRPLMTIPTARTERPDPDRLRQRYALFRAT</sequence>
<keyword evidence="2" id="KW-0255">Endonuclease</keyword>
<protein>
    <submittedName>
        <fullName evidence="2">Putative restriction endonuclease</fullName>
    </submittedName>
</protein>
<dbReference type="Proteomes" id="UP000183642">
    <property type="component" value="Unassembled WGS sequence"/>
</dbReference>
<name>A0A1I5H2W9_9ACTN</name>
<accession>A0A1I5H2W9</accession>
<keyword evidence="3" id="KW-1185">Reference proteome</keyword>
<keyword evidence="2" id="KW-0540">Nuclease</keyword>
<dbReference type="Pfam" id="PF13391">
    <property type="entry name" value="HNH_2"/>
    <property type="match status" value="1"/>
</dbReference>
<organism evidence="2 3">
    <name type="scientific">Geodermatophilus obscurus</name>
    <dbReference type="NCBI Taxonomy" id="1861"/>
    <lineage>
        <taxon>Bacteria</taxon>
        <taxon>Bacillati</taxon>
        <taxon>Actinomycetota</taxon>
        <taxon>Actinomycetes</taxon>
        <taxon>Geodermatophilales</taxon>
        <taxon>Geodermatophilaceae</taxon>
        <taxon>Geodermatophilus</taxon>
    </lineage>
</organism>
<evidence type="ECO:0000313" key="2">
    <source>
        <dbReference type="EMBL" id="SFO42460.1"/>
    </source>
</evidence>
<keyword evidence="2" id="KW-0378">Hydrolase</keyword>
<reference evidence="3" key="1">
    <citation type="submission" date="2016-10" db="EMBL/GenBank/DDBJ databases">
        <authorList>
            <person name="Varghese N."/>
            <person name="Submissions S."/>
        </authorList>
    </citation>
    <scope>NUCLEOTIDE SEQUENCE [LARGE SCALE GENOMIC DNA]</scope>
    <source>
        <strain evidence="3">DSM 43161</strain>
    </source>
</reference>